<accession>A0A080ZTA5</accession>
<dbReference type="Proteomes" id="UP000028582">
    <property type="component" value="Unassembled WGS sequence"/>
</dbReference>
<comment type="caution">
    <text evidence="1">The sequence shown here is derived from an EMBL/GenBank/DDBJ whole genome shotgun (WGS) entry which is preliminary data.</text>
</comment>
<evidence type="ECO:0000313" key="2">
    <source>
        <dbReference type="Proteomes" id="UP000028582"/>
    </source>
</evidence>
<protein>
    <submittedName>
        <fullName evidence="1">Uncharacterized protein</fullName>
    </submittedName>
</protein>
<dbReference type="OrthoDB" id="10598165at2759"/>
<dbReference type="EMBL" id="ANJA01002466">
    <property type="protein sequence ID" value="ETO69866.1"/>
    <property type="molecule type" value="Genomic_DNA"/>
</dbReference>
<name>A0A080ZTA5_PHYNI</name>
<gene>
    <name evidence="1" type="ORF">F444_13591</name>
</gene>
<reference evidence="1 2" key="1">
    <citation type="submission" date="2013-11" db="EMBL/GenBank/DDBJ databases">
        <title>The Genome Sequence of Phytophthora parasitica P1976.</title>
        <authorList>
            <consortium name="The Broad Institute Genomics Platform"/>
            <person name="Russ C."/>
            <person name="Tyler B."/>
            <person name="Panabieres F."/>
            <person name="Shan W."/>
            <person name="Tripathy S."/>
            <person name="Grunwald N."/>
            <person name="Machado M."/>
            <person name="Johnson C.S."/>
            <person name="Walker B."/>
            <person name="Young S."/>
            <person name="Zeng Q."/>
            <person name="Gargeya S."/>
            <person name="Fitzgerald M."/>
            <person name="Haas B."/>
            <person name="Abouelleil A."/>
            <person name="Allen A.W."/>
            <person name="Alvarado L."/>
            <person name="Arachchi H.M."/>
            <person name="Berlin A.M."/>
            <person name="Chapman S.B."/>
            <person name="Gainer-Dewar J."/>
            <person name="Goldberg J."/>
            <person name="Griggs A."/>
            <person name="Gujja S."/>
            <person name="Hansen M."/>
            <person name="Howarth C."/>
            <person name="Imamovic A."/>
            <person name="Ireland A."/>
            <person name="Larimer J."/>
            <person name="McCowan C."/>
            <person name="Murphy C."/>
            <person name="Pearson M."/>
            <person name="Poon T.W."/>
            <person name="Priest M."/>
            <person name="Roberts A."/>
            <person name="Saif S."/>
            <person name="Shea T."/>
            <person name="Sisk P."/>
            <person name="Sykes S."/>
            <person name="Wortman J."/>
            <person name="Nusbaum C."/>
            <person name="Birren B."/>
        </authorList>
    </citation>
    <scope>NUCLEOTIDE SEQUENCE [LARGE SCALE GENOMIC DNA]</scope>
    <source>
        <strain evidence="1 2">P1976</strain>
    </source>
</reference>
<dbReference type="AlphaFoldDB" id="A0A080ZTA5"/>
<organism evidence="1 2">
    <name type="scientific">Phytophthora nicotianae P1976</name>
    <dbReference type="NCBI Taxonomy" id="1317066"/>
    <lineage>
        <taxon>Eukaryota</taxon>
        <taxon>Sar</taxon>
        <taxon>Stramenopiles</taxon>
        <taxon>Oomycota</taxon>
        <taxon>Peronosporomycetes</taxon>
        <taxon>Peronosporales</taxon>
        <taxon>Peronosporaceae</taxon>
        <taxon>Phytophthora</taxon>
    </lineage>
</organism>
<sequence length="133" mass="15158">MKGNELLRILQNLGLLEKALEQPNSAALIFAVPKLNVDAFCEKQVLLWDAPANSDDVERALNETAQQLVRMDIRTSGDLRRVFQNPSKASVAQKEVFRDDILVKFQADLQQFDELQECKAKMLLQIPQYAWEA</sequence>
<evidence type="ECO:0000313" key="1">
    <source>
        <dbReference type="EMBL" id="ETO69866.1"/>
    </source>
</evidence>
<proteinExistence type="predicted"/>